<name>Q39GC6_BURL3</name>
<dbReference type="HOGENOM" id="CLU_042772_0_0_4"/>
<dbReference type="Pfam" id="PF14022">
    <property type="entry name" value="DUF4238"/>
    <property type="match status" value="1"/>
</dbReference>
<dbReference type="KEGG" id="bur:Bcep18194_A4895"/>
<proteinExistence type="predicted"/>
<evidence type="ECO:0000313" key="1">
    <source>
        <dbReference type="EMBL" id="ABB08490.1"/>
    </source>
</evidence>
<dbReference type="InterPro" id="IPR025332">
    <property type="entry name" value="DUF4238"/>
</dbReference>
<gene>
    <name evidence="1" type="ordered locus">Bcep18194_A4895</name>
</gene>
<dbReference type="AlphaFoldDB" id="Q39GC6"/>
<organism evidence="1 2">
    <name type="scientific">Burkholderia lata (strain ATCC 17760 / DSM 23089 / LMG 22485 / NCIMB 9086 / R18194 / 383)</name>
    <dbReference type="NCBI Taxonomy" id="482957"/>
    <lineage>
        <taxon>Bacteria</taxon>
        <taxon>Pseudomonadati</taxon>
        <taxon>Pseudomonadota</taxon>
        <taxon>Betaproteobacteria</taxon>
        <taxon>Burkholderiales</taxon>
        <taxon>Burkholderiaceae</taxon>
        <taxon>Burkholderia</taxon>
        <taxon>Burkholderia cepacia complex</taxon>
    </lineage>
</organism>
<sequence>MTASQWHRRAFRPRQARKCARRATAVALAQPHGLVGPTQFATTQTRTMWFEFMQDLPAAANLRWVPRDYLGNDQWFAAPLWACPLDPNRCATAAQNVPQIDLSYLGPTTRGRPDAEMTLKPTYFGASGNVPVDDDVRPFSTLNPTRSDINRNNRRHHFISVVYMNGFADDRGRVQVYRCEAPEDPHPMNPRAIGFERDYYSQPLPDGGRENHRFEDLWNTIETVWPETVQALAARRLSPAISFNVLGMAAIMRARVPATRDRHALRLETKLRTEHKVAEEIGVLPPELKCYAGQFDTVPIGINPHETLLAMEAEFKDFGDLCFQLGFEVLHNKTSVPFLTSDNPVCSYDPRQAFLARSPYDHAGEVELIFPVSARMLIRGSSKLAPANMISRHRTIADTQKVRQLNRTVAQFSYRMTIGKDRSSDDMIRLHATLVPTITAEVRRHEKKILIICRNVFGPMPMLSQYIDTPEKAARLEASMAAASQTGLWTVGAAPD</sequence>
<protein>
    <submittedName>
        <fullName evidence="1">Uncharacterized protein</fullName>
    </submittedName>
</protein>
<accession>Q39GC6</accession>
<evidence type="ECO:0000313" key="2">
    <source>
        <dbReference type="Proteomes" id="UP000002705"/>
    </source>
</evidence>
<reference evidence="1" key="1">
    <citation type="submission" date="2009-01" db="EMBL/GenBank/DDBJ databases">
        <title>Complete sequence of chromosome 1 of Burkholderia sp. 383.</title>
        <authorList>
            <consortium name="US DOE Joint Genome Institute"/>
            <person name="Copeland A."/>
            <person name="Lucas S."/>
            <person name="Lapidus A."/>
            <person name="Barry K."/>
            <person name="Detter J.C."/>
            <person name="Glavina T."/>
            <person name="Hammon N."/>
            <person name="Israni S."/>
            <person name="Pitluck S."/>
            <person name="Chain P."/>
            <person name="Malfatti S."/>
            <person name="Shin M."/>
            <person name="Vergez L."/>
            <person name="Schmutz J."/>
            <person name="Larimer F."/>
            <person name="Land M."/>
            <person name="Kyrpides N."/>
            <person name="Lykidis A."/>
            <person name="Richardson P."/>
        </authorList>
    </citation>
    <scope>NUCLEOTIDE SEQUENCE</scope>
    <source>
        <strain evidence="1">383</strain>
    </source>
</reference>
<dbReference type="Proteomes" id="UP000002705">
    <property type="component" value="Chromosome 1"/>
</dbReference>
<keyword evidence="2" id="KW-1185">Reference proteome</keyword>
<dbReference type="PATRIC" id="fig|482957.22.peg.1822"/>
<dbReference type="EMBL" id="CP000151">
    <property type="protein sequence ID" value="ABB08490.1"/>
    <property type="molecule type" value="Genomic_DNA"/>
</dbReference>